<dbReference type="GO" id="GO:0043021">
    <property type="term" value="F:ribonucleoprotein complex binding"/>
    <property type="evidence" value="ECO:0007669"/>
    <property type="project" value="TreeGrafter"/>
</dbReference>
<sequence>MKVKVTPILMMKSQLCVFLLAEIGGCSEKFITGKSGLNYNKECEVGFESNGPGIGGDYGPYRQFGRNSLYNHYSKKLLDSGHVYRCFCSNGINIDPESLKPKLPSKKDLKPYHSTCYLEYKGHKGTVMSISIQVSGQWLAYGSSDGTVRVWEVETGRCVRIWKVGEVVHYVAWNPISELRILVASMGHDVLILNSGLGNDEEHEQIKNFYILRLLNHLMNPGHVTSICGTGFKDDKSDGIRLKHLKNIPFKLHGLPVSSVFHPSRTIFFIVTKKAIRVFDLVKRKLIRMLEPGVREVSSITIHPTGDHLIVGSREGKLCWFDMDLSSQPYRKLKFGTPLSLITFLQLLRCYVSTLG</sequence>
<dbReference type="InterPro" id="IPR036322">
    <property type="entry name" value="WD40_repeat_dom_sf"/>
</dbReference>
<organism evidence="3 4">
    <name type="scientific">Coptis chinensis</name>
    <dbReference type="NCBI Taxonomy" id="261450"/>
    <lineage>
        <taxon>Eukaryota</taxon>
        <taxon>Viridiplantae</taxon>
        <taxon>Streptophyta</taxon>
        <taxon>Embryophyta</taxon>
        <taxon>Tracheophyta</taxon>
        <taxon>Spermatophyta</taxon>
        <taxon>Magnoliopsida</taxon>
        <taxon>Ranunculales</taxon>
        <taxon>Ranunculaceae</taxon>
        <taxon>Coptidoideae</taxon>
        <taxon>Coptis</taxon>
    </lineage>
</organism>
<evidence type="ECO:0000256" key="2">
    <source>
        <dbReference type="SAM" id="SignalP"/>
    </source>
</evidence>
<dbReference type="GO" id="GO:0000463">
    <property type="term" value="P:maturation of LSU-rRNA from tricistronic rRNA transcript (SSU-rRNA, 5.8S rRNA, LSU-rRNA)"/>
    <property type="evidence" value="ECO:0007669"/>
    <property type="project" value="TreeGrafter"/>
</dbReference>
<dbReference type="OrthoDB" id="5571054at2759"/>
<dbReference type="GO" id="GO:0030687">
    <property type="term" value="C:preribosome, large subunit precursor"/>
    <property type="evidence" value="ECO:0007669"/>
    <property type="project" value="TreeGrafter"/>
</dbReference>
<dbReference type="AlphaFoldDB" id="A0A835I6Y2"/>
<feature type="chain" id="PRO_5032402625" evidence="2">
    <location>
        <begin position="28"/>
        <end position="356"/>
    </location>
</feature>
<dbReference type="InterPro" id="IPR001680">
    <property type="entry name" value="WD40_rpt"/>
</dbReference>
<evidence type="ECO:0000313" key="4">
    <source>
        <dbReference type="Proteomes" id="UP000631114"/>
    </source>
</evidence>
<dbReference type="InterPro" id="IPR015943">
    <property type="entry name" value="WD40/YVTN_repeat-like_dom_sf"/>
</dbReference>
<evidence type="ECO:0000313" key="3">
    <source>
        <dbReference type="EMBL" id="KAF9611118.1"/>
    </source>
</evidence>
<reference evidence="3 4" key="1">
    <citation type="submission" date="2020-10" db="EMBL/GenBank/DDBJ databases">
        <title>The Coptis chinensis genome and diversification of protoberbering-type alkaloids.</title>
        <authorList>
            <person name="Wang B."/>
            <person name="Shu S."/>
            <person name="Song C."/>
            <person name="Liu Y."/>
        </authorList>
    </citation>
    <scope>NUCLEOTIDE SEQUENCE [LARGE SCALE GENOMIC DNA]</scope>
    <source>
        <strain evidence="3">HL-2020</strain>
        <tissue evidence="3">Leaf</tissue>
    </source>
</reference>
<comment type="caution">
    <text evidence="3">The sequence shown here is derived from an EMBL/GenBank/DDBJ whole genome shotgun (WGS) entry which is preliminary data.</text>
</comment>
<dbReference type="Pfam" id="PF00400">
    <property type="entry name" value="WD40"/>
    <property type="match status" value="2"/>
</dbReference>
<proteinExistence type="predicted"/>
<keyword evidence="1" id="KW-0853">WD repeat</keyword>
<dbReference type="GO" id="GO:0070545">
    <property type="term" value="C:PeBoW complex"/>
    <property type="evidence" value="ECO:0007669"/>
    <property type="project" value="TreeGrafter"/>
</dbReference>
<dbReference type="SUPFAM" id="SSF50978">
    <property type="entry name" value="WD40 repeat-like"/>
    <property type="match status" value="1"/>
</dbReference>
<dbReference type="Gene3D" id="2.130.10.10">
    <property type="entry name" value="YVTN repeat-like/Quinoprotein amine dehydrogenase"/>
    <property type="match status" value="2"/>
</dbReference>
<name>A0A835I6Y2_9MAGN</name>
<protein>
    <submittedName>
        <fullName evidence="3">Uncharacterized protein</fullName>
    </submittedName>
</protein>
<dbReference type="PANTHER" id="PTHR17605">
    <property type="entry name" value="RIBOSOME BIOGENESIS PROTEIN BOP1 BLOCK OF PROLIFERATION 1 PROTEIN"/>
    <property type="match status" value="1"/>
</dbReference>
<dbReference type="SUPFAM" id="SSF52374">
    <property type="entry name" value="Nucleotidylyl transferase"/>
    <property type="match status" value="1"/>
</dbReference>
<dbReference type="PROSITE" id="PS50294">
    <property type="entry name" value="WD_REPEATS_REGION"/>
    <property type="match status" value="1"/>
</dbReference>
<keyword evidence="2" id="KW-0732">Signal</keyword>
<accession>A0A835I6Y2</accession>
<dbReference type="Proteomes" id="UP000631114">
    <property type="component" value="Unassembled WGS sequence"/>
</dbReference>
<dbReference type="PANTHER" id="PTHR17605:SF0">
    <property type="entry name" value="RIBOSOME BIOGENESIS PROTEIN BOP1"/>
    <property type="match status" value="1"/>
</dbReference>
<dbReference type="EMBL" id="JADFTS010000004">
    <property type="protein sequence ID" value="KAF9611118.1"/>
    <property type="molecule type" value="Genomic_DNA"/>
</dbReference>
<keyword evidence="4" id="KW-1185">Reference proteome</keyword>
<dbReference type="PROSITE" id="PS50082">
    <property type="entry name" value="WD_REPEATS_2"/>
    <property type="match status" value="1"/>
</dbReference>
<gene>
    <name evidence="3" type="ORF">IFM89_027018</name>
</gene>
<feature type="repeat" description="WD" evidence="1">
    <location>
        <begin position="120"/>
        <end position="161"/>
    </location>
</feature>
<evidence type="ECO:0000256" key="1">
    <source>
        <dbReference type="PROSITE-ProRule" id="PRU00221"/>
    </source>
</evidence>
<feature type="signal peptide" evidence="2">
    <location>
        <begin position="1"/>
        <end position="27"/>
    </location>
</feature>
<dbReference type="SMART" id="SM00320">
    <property type="entry name" value="WD40"/>
    <property type="match status" value="4"/>
</dbReference>
<dbReference type="InterPro" id="IPR028598">
    <property type="entry name" value="BOP1/Erb1"/>
</dbReference>